<feature type="domain" description="POTRA" evidence="10">
    <location>
        <begin position="9"/>
        <end position="76"/>
    </location>
</feature>
<organism evidence="11 12">
    <name type="scientific">Aerophototrophica crusticola</name>
    <dbReference type="NCBI Taxonomy" id="1709002"/>
    <lineage>
        <taxon>Bacteria</taxon>
        <taxon>Pseudomonadati</taxon>
        <taxon>Pseudomonadota</taxon>
        <taxon>Alphaproteobacteria</taxon>
        <taxon>Rhodospirillales</taxon>
        <taxon>Rhodospirillaceae</taxon>
        <taxon>Aerophototrophica</taxon>
    </lineage>
</organism>
<evidence type="ECO:0000313" key="11">
    <source>
        <dbReference type="EMBL" id="QJE74804.1"/>
    </source>
</evidence>
<dbReference type="PANTHER" id="PTHR12815">
    <property type="entry name" value="SORTING AND ASSEMBLY MACHINERY SAMM50 PROTEIN FAMILY MEMBER"/>
    <property type="match status" value="1"/>
</dbReference>
<keyword evidence="2 8" id="KW-1134">Transmembrane beta strand</keyword>
<name>A0A858RBM9_9PROT</name>
<dbReference type="InterPro" id="IPR039910">
    <property type="entry name" value="D15-like"/>
</dbReference>
<keyword evidence="12" id="KW-1185">Reference proteome</keyword>
<comment type="similarity">
    <text evidence="8">Belongs to the BamA family.</text>
</comment>
<keyword evidence="7 8" id="KW-0998">Cell outer membrane</keyword>
<keyword evidence="5 8" id="KW-0677">Repeat</keyword>
<dbReference type="NCBIfam" id="TIGR03303">
    <property type="entry name" value="OM_YaeT"/>
    <property type="match status" value="1"/>
</dbReference>
<feature type="domain" description="POTRA" evidence="10">
    <location>
        <begin position="330"/>
        <end position="406"/>
    </location>
</feature>
<dbReference type="PIRSF" id="PIRSF006076">
    <property type="entry name" value="OM_assembly_OMP85"/>
    <property type="match status" value="1"/>
</dbReference>
<dbReference type="Gene3D" id="3.10.20.310">
    <property type="entry name" value="membrane protein fhac"/>
    <property type="match status" value="5"/>
</dbReference>
<comment type="function">
    <text evidence="8">Part of the outer membrane protein assembly complex, which is involved in assembly and insertion of beta-barrel proteins into the outer membrane.</text>
</comment>
<dbReference type="PANTHER" id="PTHR12815:SF23">
    <property type="entry name" value="OUTER MEMBRANE PROTEIN ASSEMBLY FACTOR BAMA"/>
    <property type="match status" value="1"/>
</dbReference>
<evidence type="ECO:0000256" key="1">
    <source>
        <dbReference type="ARBA" id="ARBA00004370"/>
    </source>
</evidence>
<dbReference type="EMBL" id="CP051775">
    <property type="protein sequence ID" value="QJE74804.1"/>
    <property type="molecule type" value="Genomic_DNA"/>
</dbReference>
<gene>
    <name evidence="8 11" type="primary">bamA</name>
    <name evidence="11" type="ORF">HHL28_06450</name>
</gene>
<dbReference type="Pfam" id="PF07244">
    <property type="entry name" value="POTRA"/>
    <property type="match status" value="5"/>
</dbReference>
<evidence type="ECO:0000256" key="4">
    <source>
        <dbReference type="ARBA" id="ARBA00022729"/>
    </source>
</evidence>
<sequence>MAQEAFDGGTIRDIRVEGTQRIEGATVRSYLVVAPGDPFNPDRIDQSLKSLFATGLFADVSLRREGGTLVVNVVENPIINRISFEGNKRVKLEDLGAEVQLRPRVVYTRSRVQADVQRILEIYRRSGRFAARVEPKIIQLEQNRVDLVFEIDEGALTGVQQINFINNNVFDDGELREIMLTKESRWWRFLSSNDTYDPDRLRYDQEQIRRFYLRNGYADFKVLSSLAELTPDRENFFITMTLDEGKRYRFGNIEIKSDIPDLNPETLRTAIDARAGEWYNADLIESSITKLTNRLGDLQYAFINIDPLLQRNPETQTVDLVFEINESPRVFVERIDIVGNTQTLDKVIRREMLLAEGDAFSLSKVKRSEQRIKDLGFFAQDGGVEVKTAEGSSRDQSVVTVTVQEESTGEIQLGAGYSTNDGALLDFSIRQRNFRGKGQDVRLSTLLSSRTFEVDLSFTEPYFLERDLAAGIDVFRIVRDNRDTISYDLKSTGVSLRAGYPLSDRLRQRLTYTLAENTIENVRFGSSRFLIDQEGTTVTSAIGSDLLYDARDSRLNPTDGYYILLANEFAGIGGSVRYLRNRITAATYWGFFDDWVLSLTSEAGLLLGLGKPIRINDRFFLGGDTLRGFEPGGIGPRAFQLDSNGNVIDEEGDALGGKIFSRLSLELTLPIGLPDELGVKAHAFTDAGTLTKSGEEAEAGDLFRDSSSIRWSAGVGLSWRSPFGPIRLDLAYPIKKEEYDQDEVFRFSFGTRF</sequence>
<keyword evidence="6 8" id="KW-0472">Membrane</keyword>
<dbReference type="Proteomes" id="UP000501891">
    <property type="component" value="Chromosome"/>
</dbReference>
<evidence type="ECO:0000256" key="6">
    <source>
        <dbReference type="ARBA" id="ARBA00023136"/>
    </source>
</evidence>
<dbReference type="PROSITE" id="PS51779">
    <property type="entry name" value="POTRA"/>
    <property type="match status" value="3"/>
</dbReference>
<accession>A0A858RBM9</accession>
<dbReference type="Pfam" id="PF01103">
    <property type="entry name" value="Omp85"/>
    <property type="match status" value="1"/>
</dbReference>
<dbReference type="InterPro" id="IPR000184">
    <property type="entry name" value="Bac_surfAg_D15"/>
</dbReference>
<feature type="domain" description="POTRA" evidence="10">
    <location>
        <begin position="77"/>
        <end position="154"/>
    </location>
</feature>
<keyword evidence="3 8" id="KW-0812">Transmembrane</keyword>
<protein>
    <recommendedName>
        <fullName evidence="8 9">Outer membrane protein assembly factor BamA</fullName>
    </recommendedName>
</protein>
<dbReference type="GO" id="GO:0043165">
    <property type="term" value="P:Gram-negative-bacterium-type cell outer membrane assembly"/>
    <property type="evidence" value="ECO:0007669"/>
    <property type="project" value="UniProtKB-UniRule"/>
</dbReference>
<dbReference type="InterPro" id="IPR023707">
    <property type="entry name" value="OM_assembly_BamA"/>
</dbReference>
<dbReference type="Gene3D" id="2.40.160.50">
    <property type="entry name" value="membrane protein fhac: a member of the omp85/tpsb transporter family"/>
    <property type="match status" value="1"/>
</dbReference>
<comment type="subcellular location">
    <subcellularLocation>
        <location evidence="8">Cell outer membrane</location>
    </subcellularLocation>
    <subcellularLocation>
        <location evidence="1">Membrane</location>
    </subcellularLocation>
</comment>
<evidence type="ECO:0000313" key="12">
    <source>
        <dbReference type="Proteomes" id="UP000501891"/>
    </source>
</evidence>
<dbReference type="InterPro" id="IPR034746">
    <property type="entry name" value="POTRA"/>
</dbReference>
<keyword evidence="4 8" id="KW-0732">Signal</keyword>
<reference evidence="11" key="1">
    <citation type="submission" date="2020-04" db="EMBL/GenBank/DDBJ databases">
        <title>A desert anoxygenic phototrophic bacterium fixes CO2 using RubisCO under aerobic conditions.</title>
        <authorList>
            <person name="Tang K."/>
        </authorList>
    </citation>
    <scope>NUCLEOTIDE SEQUENCE [LARGE SCALE GENOMIC DNA]</scope>
    <source>
        <strain evidence="11">MIMtkB3</strain>
    </source>
</reference>
<evidence type="ECO:0000256" key="2">
    <source>
        <dbReference type="ARBA" id="ARBA00022452"/>
    </source>
</evidence>
<dbReference type="GO" id="GO:0051205">
    <property type="term" value="P:protein insertion into membrane"/>
    <property type="evidence" value="ECO:0007669"/>
    <property type="project" value="UniProtKB-UniRule"/>
</dbReference>
<dbReference type="HAMAP" id="MF_01430">
    <property type="entry name" value="OM_assembly_BamA"/>
    <property type="match status" value="1"/>
</dbReference>
<dbReference type="KEGG" id="acru:HHL28_06450"/>
<evidence type="ECO:0000256" key="9">
    <source>
        <dbReference type="NCBIfam" id="TIGR03303"/>
    </source>
</evidence>
<evidence type="ECO:0000256" key="8">
    <source>
        <dbReference type="HAMAP-Rule" id="MF_01430"/>
    </source>
</evidence>
<dbReference type="InterPro" id="IPR010827">
    <property type="entry name" value="BamA/TamA_POTRA"/>
</dbReference>
<evidence type="ECO:0000256" key="5">
    <source>
        <dbReference type="ARBA" id="ARBA00022737"/>
    </source>
</evidence>
<dbReference type="GO" id="GO:0009279">
    <property type="term" value="C:cell outer membrane"/>
    <property type="evidence" value="ECO:0007669"/>
    <property type="project" value="UniProtKB-SubCell"/>
</dbReference>
<dbReference type="AlphaFoldDB" id="A0A858RBM9"/>
<evidence type="ECO:0000256" key="7">
    <source>
        <dbReference type="ARBA" id="ARBA00023237"/>
    </source>
</evidence>
<proteinExistence type="inferred from homology"/>
<comment type="subunit">
    <text evidence="8">Part of the Bam complex.</text>
</comment>
<evidence type="ECO:0000256" key="3">
    <source>
        <dbReference type="ARBA" id="ARBA00022692"/>
    </source>
</evidence>
<evidence type="ECO:0000259" key="10">
    <source>
        <dbReference type="PROSITE" id="PS51779"/>
    </source>
</evidence>